<comment type="caution">
    <text evidence="1">The sequence shown here is derived from an EMBL/GenBank/DDBJ whole genome shotgun (WGS) entry which is preliminary data.</text>
</comment>
<keyword evidence="2" id="KW-1185">Reference proteome</keyword>
<dbReference type="OrthoDB" id="10355779at2759"/>
<reference evidence="2" key="1">
    <citation type="journal article" date="2023" name="Commun. Biol.">
        <title>Genome analysis of Parmales, the sister group of diatoms, reveals the evolutionary specialization of diatoms from phago-mixotrophs to photoautotrophs.</title>
        <authorList>
            <person name="Ban H."/>
            <person name="Sato S."/>
            <person name="Yoshikawa S."/>
            <person name="Yamada K."/>
            <person name="Nakamura Y."/>
            <person name="Ichinomiya M."/>
            <person name="Sato N."/>
            <person name="Blanc-Mathieu R."/>
            <person name="Endo H."/>
            <person name="Kuwata A."/>
            <person name="Ogata H."/>
        </authorList>
    </citation>
    <scope>NUCLEOTIDE SEQUENCE [LARGE SCALE GENOMIC DNA]</scope>
    <source>
        <strain evidence="2">NIES 3700</strain>
    </source>
</reference>
<evidence type="ECO:0000313" key="1">
    <source>
        <dbReference type="EMBL" id="GMH50336.1"/>
    </source>
</evidence>
<sequence length="238" mass="26780">MLSIVTHGFLYLCSNLHWPEALAYLSRRPAREDTESPFYVEFLAKDGEGWTCLHCLICFNSPPQLINKLFSTQSLPTKVALCSTADTLGNLPIHVASRNSNFNDLKIFKKLIQLHPVGLFSSNFKGMRPIDFAQCSVGERSSDDKDALLKLLKESEDSYREYCTKVNVTMCIKRHLSSNSGPRCLFMPSVGDAAKKGYRNKACDMLFAANVLIEVKDKHMEGIFDSILQYAFGPRLIL</sequence>
<dbReference type="Proteomes" id="UP001165122">
    <property type="component" value="Unassembled WGS sequence"/>
</dbReference>
<organism evidence="1 2">
    <name type="scientific">Triparma laevis f. longispina</name>
    <dbReference type="NCBI Taxonomy" id="1714387"/>
    <lineage>
        <taxon>Eukaryota</taxon>
        <taxon>Sar</taxon>
        <taxon>Stramenopiles</taxon>
        <taxon>Ochrophyta</taxon>
        <taxon>Bolidophyceae</taxon>
        <taxon>Parmales</taxon>
        <taxon>Triparmaceae</taxon>
        <taxon>Triparma</taxon>
    </lineage>
</organism>
<accession>A0A9W6ZDR6</accession>
<gene>
    <name evidence="1" type="ORF">TrLO_g13918</name>
</gene>
<proteinExistence type="predicted"/>
<dbReference type="InterPro" id="IPR036770">
    <property type="entry name" value="Ankyrin_rpt-contain_sf"/>
</dbReference>
<dbReference type="EMBL" id="BRXW01000394">
    <property type="protein sequence ID" value="GMH50336.1"/>
    <property type="molecule type" value="Genomic_DNA"/>
</dbReference>
<dbReference type="SUPFAM" id="SSF48403">
    <property type="entry name" value="Ankyrin repeat"/>
    <property type="match status" value="1"/>
</dbReference>
<name>A0A9W6ZDR6_9STRA</name>
<dbReference type="AlphaFoldDB" id="A0A9W6ZDR6"/>
<dbReference type="Gene3D" id="1.25.40.20">
    <property type="entry name" value="Ankyrin repeat-containing domain"/>
    <property type="match status" value="1"/>
</dbReference>
<protein>
    <submittedName>
        <fullName evidence="1">Uncharacterized protein</fullName>
    </submittedName>
</protein>
<evidence type="ECO:0000313" key="2">
    <source>
        <dbReference type="Proteomes" id="UP001165122"/>
    </source>
</evidence>